<dbReference type="AlphaFoldDB" id="A0A6J4JS03"/>
<protein>
    <recommendedName>
        <fullName evidence="3">Lanthionine biosynthesis cyclase LanC</fullName>
    </recommendedName>
</protein>
<dbReference type="GO" id="GO:0005886">
    <property type="term" value="C:plasma membrane"/>
    <property type="evidence" value="ECO:0007669"/>
    <property type="project" value="TreeGrafter"/>
</dbReference>
<dbReference type="SUPFAM" id="SSF158745">
    <property type="entry name" value="LanC-like"/>
    <property type="match status" value="1"/>
</dbReference>
<dbReference type="SMART" id="SM01260">
    <property type="entry name" value="LANC_like"/>
    <property type="match status" value="1"/>
</dbReference>
<keyword evidence="1" id="KW-0479">Metal-binding</keyword>
<dbReference type="GO" id="GO:0031179">
    <property type="term" value="P:peptide modification"/>
    <property type="evidence" value="ECO:0007669"/>
    <property type="project" value="InterPro"/>
</dbReference>
<feature type="binding site" evidence="1">
    <location>
        <position position="305"/>
    </location>
    <ligand>
        <name>Zn(2+)</name>
        <dbReference type="ChEBI" id="CHEBI:29105"/>
    </ligand>
</feature>
<dbReference type="Pfam" id="PF05147">
    <property type="entry name" value="LANC_like"/>
    <property type="match status" value="1"/>
</dbReference>
<evidence type="ECO:0000313" key="2">
    <source>
        <dbReference type="EMBL" id="CAA9285619.1"/>
    </source>
</evidence>
<dbReference type="EMBL" id="CADCTQ010000345">
    <property type="protein sequence ID" value="CAA9285619.1"/>
    <property type="molecule type" value="Genomic_DNA"/>
</dbReference>
<dbReference type="PRINTS" id="PR01950">
    <property type="entry name" value="LANCSUPER"/>
</dbReference>
<reference evidence="2" key="1">
    <citation type="submission" date="2020-02" db="EMBL/GenBank/DDBJ databases">
        <authorList>
            <person name="Meier V. D."/>
        </authorList>
    </citation>
    <scope>NUCLEOTIDE SEQUENCE</scope>
    <source>
        <strain evidence="2">AVDCRST_MAG56</strain>
    </source>
</reference>
<evidence type="ECO:0000256" key="1">
    <source>
        <dbReference type="PIRSR" id="PIRSR607822-1"/>
    </source>
</evidence>
<accession>A0A6J4JS03</accession>
<feature type="binding site" evidence="1">
    <location>
        <position position="256"/>
    </location>
    <ligand>
        <name>Zn(2+)</name>
        <dbReference type="ChEBI" id="CHEBI:29105"/>
    </ligand>
</feature>
<dbReference type="InterPro" id="IPR007822">
    <property type="entry name" value="LANC-like"/>
</dbReference>
<gene>
    <name evidence="2" type="ORF">AVDCRST_MAG56-4228</name>
</gene>
<proteinExistence type="predicted"/>
<dbReference type="Gene3D" id="1.50.10.20">
    <property type="match status" value="1"/>
</dbReference>
<keyword evidence="1" id="KW-0862">Zinc</keyword>
<name>A0A6J4JS03_9SPHI</name>
<organism evidence="2">
    <name type="scientific">uncultured Cytophagales bacterium</name>
    <dbReference type="NCBI Taxonomy" id="158755"/>
    <lineage>
        <taxon>Bacteria</taxon>
        <taxon>Pseudomonadati</taxon>
        <taxon>Bacteroidota</taxon>
        <taxon>Sphingobacteriia</taxon>
        <taxon>Sphingobacteriales</taxon>
        <taxon>environmental samples</taxon>
    </lineage>
</organism>
<dbReference type="GO" id="GO:0046872">
    <property type="term" value="F:metal ion binding"/>
    <property type="evidence" value="ECO:0007669"/>
    <property type="project" value="UniProtKB-KW"/>
</dbReference>
<evidence type="ECO:0008006" key="3">
    <source>
        <dbReference type="Google" id="ProtNLM"/>
    </source>
</evidence>
<dbReference type="PANTHER" id="PTHR12736">
    <property type="entry name" value="LANC-LIKE PROTEIN"/>
    <property type="match status" value="1"/>
</dbReference>
<sequence>METASCTVAEEHVERIAAALPRVAHHLTNYTYEEGLLGLCLFYCYYARYTGDDRHYQAAERYLDQALALVDPKNYRKVYKTDSLDCHLSNLGRFLEFAVRNGFLDMDTNQYLKNVDEVLYGLMEGKIAAGDVDLGSGAMAGGHYFLSRLASTQTVTPCLERLVAGVAETAVADEQGDYFWRAPSLKNRVYLGLSHGSAMVLSWLAAVAGQGIAAERCAQISRPAVAFVLKHQREQPNGLFPLMLGEQPGPTQFSQCYGDLGVGYGLFRAAQLLDDPHLRHHALTVLEACTRRTYEDRLTGDSSICYGASGLAAVFDKLYRLSTDARFAQRAGYWYEQIPRYFRNGGNGDFGGYYSILPGANGLWHTSFSWGMIGTGISLMKQARPDLPPLDGLLMAV</sequence>
<dbReference type="PANTHER" id="PTHR12736:SF7">
    <property type="entry name" value="LANC-LIKE PROTEIN 3"/>
    <property type="match status" value="1"/>
</dbReference>